<dbReference type="EMBL" id="JANCPR020000008">
    <property type="protein sequence ID" value="MDJ1132447.1"/>
    <property type="molecule type" value="Genomic_DNA"/>
</dbReference>
<evidence type="ECO:0008006" key="4">
    <source>
        <dbReference type="Google" id="ProtNLM"/>
    </source>
</evidence>
<evidence type="ECO:0000313" key="3">
    <source>
        <dbReference type="Proteomes" id="UP001214441"/>
    </source>
</evidence>
<accession>A0ABT6ZUB1</accession>
<feature type="region of interest" description="Disordered" evidence="1">
    <location>
        <begin position="1"/>
        <end position="43"/>
    </location>
</feature>
<sequence>MTTTAQAGAQAPAASRKARTKKPTPTGADRIPKPSQGWYRDPITGDKLRRVTTILEQGCTKGDALTTWAGNITAETAMEHLPRLVAASRVPEERAEITTWLKRAHHRKKDERKDVGTAVHTLIEAHVLGTPVPEELLNDDELAPFLRHFERFVEEWQVDFEASEMVVGHREHGYAGTLDYLLRSPLVAAALAARFETDIPPRSTFMGDTKTGGELDIKGVYPEASLQMSAYRKAEIAWLRDGSTVPMPDTSWAGVVLHLRPEGYRLIPAVADDAVFEAFLTVKRNAEWTSGLSKKVIGSALTLPTATEERAA</sequence>
<protein>
    <recommendedName>
        <fullName evidence="4">DUF4238 domain-containing protein</fullName>
    </recommendedName>
</protein>
<dbReference type="RefSeq" id="WP_274038981.1">
    <property type="nucleotide sequence ID" value="NZ_JANCPR020000008.1"/>
</dbReference>
<keyword evidence="3" id="KW-1185">Reference proteome</keyword>
<feature type="compositionally biased region" description="Low complexity" evidence="1">
    <location>
        <begin position="1"/>
        <end position="15"/>
    </location>
</feature>
<evidence type="ECO:0000256" key="1">
    <source>
        <dbReference type="SAM" id="MobiDB-lite"/>
    </source>
</evidence>
<reference evidence="2 3" key="1">
    <citation type="submission" date="2023-05" db="EMBL/GenBank/DDBJ databases">
        <title>Streptantibioticus silvisoli sp. nov., acidotolerant actinomycetes 1 from pine litter.</title>
        <authorList>
            <person name="Swiecimska M."/>
            <person name="Golinska P."/>
            <person name="Sangal V."/>
            <person name="Wachnowicz B."/>
            <person name="Goodfellow M."/>
        </authorList>
    </citation>
    <scope>NUCLEOTIDE SEQUENCE [LARGE SCALE GENOMIC DNA]</scope>
    <source>
        <strain evidence="2 3">DSM 42109</strain>
    </source>
</reference>
<dbReference type="Proteomes" id="UP001214441">
    <property type="component" value="Unassembled WGS sequence"/>
</dbReference>
<name>A0ABT6ZUB1_9ACTN</name>
<evidence type="ECO:0000313" key="2">
    <source>
        <dbReference type="EMBL" id="MDJ1132447.1"/>
    </source>
</evidence>
<comment type="caution">
    <text evidence="2">The sequence shown here is derived from an EMBL/GenBank/DDBJ whole genome shotgun (WGS) entry which is preliminary data.</text>
</comment>
<proteinExistence type="predicted"/>
<gene>
    <name evidence="2" type="ORF">NMN56_010895</name>
</gene>
<organism evidence="2 3">
    <name type="scientific">Streptomyces iconiensis</name>
    <dbReference type="NCBI Taxonomy" id="1384038"/>
    <lineage>
        <taxon>Bacteria</taxon>
        <taxon>Bacillati</taxon>
        <taxon>Actinomycetota</taxon>
        <taxon>Actinomycetes</taxon>
        <taxon>Kitasatosporales</taxon>
        <taxon>Streptomycetaceae</taxon>
        <taxon>Streptomyces</taxon>
    </lineage>
</organism>